<dbReference type="Proteomes" id="UP000261811">
    <property type="component" value="Unassembled WGS sequence"/>
</dbReference>
<dbReference type="InterPro" id="IPR002397">
    <property type="entry name" value="Cyt_P450_B"/>
</dbReference>
<sequence length="418" mass="45574">MPLVSTVPPQQDDPAAVNERAEKVFFTILENPPESDPAEHYAWLHANAPVFTTGNGMTVLSRYADVSAALRHRSLGRGKESVQHLTDLPPDVLEPVMARWRRTMVFANPPLHTRMRRAISNAFTPYHVERLRPVIHDHAHALLDALADEPGGNFVSRVSSPLGATLVGELVGVPEADRPLLAKLSPESMRVFDPMTAVAELPMAAAAEMRMAEYFTALMGERMRAPKDDVLSRLTAAHKAGELEDVEVVAACSNLMNAGMDTGVNLMSNGLAILLDHPDQIEVLRRDPGLALRAAEELARLDPPLNLNPRTALADCEVAGVRVAEGQIVISVQGAANRDPSRYTDPDRVDVTRDEGPCLTFGGGIHFCMGAHLGRIMVSELLTCLVTHFSAVKRGGPPERRLGHNIRAFLDLPVTLRR</sequence>
<name>A0A372JM29_9ACTN</name>
<dbReference type="PANTHER" id="PTHR46696">
    <property type="entry name" value="P450, PUTATIVE (EUROFUNG)-RELATED"/>
    <property type="match status" value="1"/>
</dbReference>
<evidence type="ECO:0000313" key="4">
    <source>
        <dbReference type="Proteomes" id="UP000261811"/>
    </source>
</evidence>
<keyword evidence="2" id="KW-0408">Iron</keyword>
<dbReference type="PANTHER" id="PTHR46696:SF1">
    <property type="entry name" value="CYTOCHROME P450 YJIB-RELATED"/>
    <property type="match status" value="1"/>
</dbReference>
<dbReference type="Pfam" id="PF00067">
    <property type="entry name" value="p450"/>
    <property type="match status" value="1"/>
</dbReference>
<keyword evidence="2" id="KW-0349">Heme</keyword>
<evidence type="ECO:0000313" key="3">
    <source>
        <dbReference type="EMBL" id="RFU41077.1"/>
    </source>
</evidence>
<dbReference type="Gene3D" id="1.10.630.10">
    <property type="entry name" value="Cytochrome P450"/>
    <property type="match status" value="1"/>
</dbReference>
<protein>
    <submittedName>
        <fullName evidence="3">Cytochrome P450</fullName>
    </submittedName>
</protein>
<keyword evidence="4" id="KW-1185">Reference proteome</keyword>
<dbReference type="CDD" id="cd20625">
    <property type="entry name" value="CYP164-like"/>
    <property type="match status" value="1"/>
</dbReference>
<keyword evidence="2" id="KW-0479">Metal-binding</keyword>
<evidence type="ECO:0000256" key="1">
    <source>
        <dbReference type="ARBA" id="ARBA00010617"/>
    </source>
</evidence>
<dbReference type="AlphaFoldDB" id="A0A372JM29"/>
<dbReference type="GO" id="GO:0004497">
    <property type="term" value="F:monooxygenase activity"/>
    <property type="evidence" value="ECO:0007669"/>
    <property type="project" value="UniProtKB-KW"/>
</dbReference>
<gene>
    <name evidence="3" type="ORF">DZF91_13765</name>
</gene>
<keyword evidence="2" id="KW-0503">Monooxygenase</keyword>
<dbReference type="InterPro" id="IPR036396">
    <property type="entry name" value="Cyt_P450_sf"/>
</dbReference>
<evidence type="ECO:0000256" key="2">
    <source>
        <dbReference type="RuleBase" id="RU000461"/>
    </source>
</evidence>
<dbReference type="GO" id="GO:0005506">
    <property type="term" value="F:iron ion binding"/>
    <property type="evidence" value="ECO:0007669"/>
    <property type="project" value="InterPro"/>
</dbReference>
<dbReference type="SUPFAM" id="SSF48264">
    <property type="entry name" value="Cytochrome P450"/>
    <property type="match status" value="1"/>
</dbReference>
<comment type="caution">
    <text evidence="3">The sequence shown here is derived from an EMBL/GenBank/DDBJ whole genome shotgun (WGS) entry which is preliminary data.</text>
</comment>
<dbReference type="EMBL" id="QURH01000235">
    <property type="protein sequence ID" value="RFU41077.1"/>
    <property type="molecule type" value="Genomic_DNA"/>
</dbReference>
<comment type="similarity">
    <text evidence="1 2">Belongs to the cytochrome P450 family.</text>
</comment>
<reference evidence="3 4" key="1">
    <citation type="submission" date="2018-08" db="EMBL/GenBank/DDBJ databases">
        <title>Actinomadura jelena sp. nov., a novel Actinomycete isolated from soil in Chad.</title>
        <authorList>
            <person name="Shi L."/>
        </authorList>
    </citation>
    <scope>NUCLEOTIDE SEQUENCE [LARGE SCALE GENOMIC DNA]</scope>
    <source>
        <strain evidence="3 4">NEAU-G17</strain>
    </source>
</reference>
<proteinExistence type="inferred from homology"/>
<dbReference type="GO" id="GO:0020037">
    <property type="term" value="F:heme binding"/>
    <property type="evidence" value="ECO:0007669"/>
    <property type="project" value="InterPro"/>
</dbReference>
<dbReference type="PRINTS" id="PR00359">
    <property type="entry name" value="BP450"/>
</dbReference>
<dbReference type="PROSITE" id="PS00086">
    <property type="entry name" value="CYTOCHROME_P450"/>
    <property type="match status" value="1"/>
</dbReference>
<keyword evidence="2" id="KW-0560">Oxidoreductase</keyword>
<dbReference type="InterPro" id="IPR001128">
    <property type="entry name" value="Cyt_P450"/>
</dbReference>
<dbReference type="GO" id="GO:0016705">
    <property type="term" value="F:oxidoreductase activity, acting on paired donors, with incorporation or reduction of molecular oxygen"/>
    <property type="evidence" value="ECO:0007669"/>
    <property type="project" value="InterPro"/>
</dbReference>
<dbReference type="InterPro" id="IPR017972">
    <property type="entry name" value="Cyt_P450_CS"/>
</dbReference>
<accession>A0A372JM29</accession>
<organism evidence="3 4">
    <name type="scientific">Actinomadura logoneensis</name>
    <dbReference type="NCBI Taxonomy" id="2293572"/>
    <lineage>
        <taxon>Bacteria</taxon>
        <taxon>Bacillati</taxon>
        <taxon>Actinomycetota</taxon>
        <taxon>Actinomycetes</taxon>
        <taxon>Streptosporangiales</taxon>
        <taxon>Thermomonosporaceae</taxon>
        <taxon>Actinomadura</taxon>
    </lineage>
</organism>